<comment type="function">
    <text evidence="8 9">Key enzyme in folate metabolism. Catalyzes an essential reaction for de novo glycine and purine synthesis, and for DNA precursor synthesis.</text>
</comment>
<dbReference type="PROSITE" id="PS00075">
    <property type="entry name" value="DHFR_1"/>
    <property type="match status" value="1"/>
</dbReference>
<name>A0A2Y9BXE2_9MICO</name>
<proteinExistence type="inferred from homology"/>
<dbReference type="OrthoDB" id="9804315at2"/>
<protein>
    <recommendedName>
        <fullName evidence="4 9">Dihydrofolate reductase</fullName>
        <ecNumber evidence="3 9">1.5.1.3</ecNumber>
    </recommendedName>
</protein>
<dbReference type="InterPro" id="IPR001796">
    <property type="entry name" value="DHFR_dom"/>
</dbReference>
<dbReference type="GO" id="GO:0046655">
    <property type="term" value="P:folic acid metabolic process"/>
    <property type="evidence" value="ECO:0007669"/>
    <property type="project" value="TreeGrafter"/>
</dbReference>
<dbReference type="PROSITE" id="PS51330">
    <property type="entry name" value="DHFR_2"/>
    <property type="match status" value="1"/>
</dbReference>
<dbReference type="EMBL" id="UETB01000004">
    <property type="protein sequence ID" value="SSA40692.1"/>
    <property type="molecule type" value="Genomic_DNA"/>
</dbReference>
<keyword evidence="13" id="KW-1185">Reference proteome</keyword>
<dbReference type="Gene3D" id="3.40.430.10">
    <property type="entry name" value="Dihydrofolate Reductase, subunit A"/>
    <property type="match status" value="1"/>
</dbReference>
<sequence length="165" mass="18477">MTLGMIWAQAHERVIGRDNDLPWHLPEDLRHFRSTTAGDAVVMGRRQWESLPEKIRPLPGRRNVVLTRNPDFEAPGAEVVDNLAAALELVAGEDAWICGGAQVYEAAIDHADLLVVTEIDHAVEGDTYAPPIGPEWQVVEQDPDDGGWHVGENGMRFRILTYRRH</sequence>
<organism evidence="12 13">
    <name type="scientific">Georgenia satyanarayanai</name>
    <dbReference type="NCBI Taxonomy" id="860221"/>
    <lineage>
        <taxon>Bacteria</taxon>
        <taxon>Bacillati</taxon>
        <taxon>Actinomycetota</taxon>
        <taxon>Actinomycetes</taxon>
        <taxon>Micrococcales</taxon>
        <taxon>Bogoriellaceae</taxon>
        <taxon>Georgenia</taxon>
    </lineage>
</organism>
<keyword evidence="7 9" id="KW-0560">Oxidoreductase</keyword>
<dbReference type="GO" id="GO:0046654">
    <property type="term" value="P:tetrahydrofolate biosynthetic process"/>
    <property type="evidence" value="ECO:0007669"/>
    <property type="project" value="UniProtKB-UniPathway"/>
</dbReference>
<evidence type="ECO:0000256" key="3">
    <source>
        <dbReference type="ARBA" id="ARBA00012856"/>
    </source>
</evidence>
<dbReference type="InterPro" id="IPR012259">
    <property type="entry name" value="DHFR"/>
</dbReference>
<dbReference type="PIRSF" id="PIRSF000194">
    <property type="entry name" value="DHFR"/>
    <property type="match status" value="1"/>
</dbReference>
<dbReference type="EC" id="1.5.1.3" evidence="3 9"/>
<evidence type="ECO:0000256" key="4">
    <source>
        <dbReference type="ARBA" id="ARBA00018886"/>
    </source>
</evidence>
<evidence type="ECO:0000256" key="2">
    <source>
        <dbReference type="ARBA" id="ARBA00009539"/>
    </source>
</evidence>
<accession>A0A2Y9BXE2</accession>
<comment type="catalytic activity">
    <reaction evidence="9">
        <text>(6S)-5,6,7,8-tetrahydrofolate + NADP(+) = 7,8-dihydrofolate + NADPH + H(+)</text>
        <dbReference type="Rhea" id="RHEA:15009"/>
        <dbReference type="ChEBI" id="CHEBI:15378"/>
        <dbReference type="ChEBI" id="CHEBI:57451"/>
        <dbReference type="ChEBI" id="CHEBI:57453"/>
        <dbReference type="ChEBI" id="CHEBI:57783"/>
        <dbReference type="ChEBI" id="CHEBI:58349"/>
        <dbReference type="EC" id="1.5.1.3"/>
    </reaction>
</comment>
<dbReference type="GO" id="GO:0006730">
    <property type="term" value="P:one-carbon metabolic process"/>
    <property type="evidence" value="ECO:0007669"/>
    <property type="project" value="UniProtKB-KW"/>
</dbReference>
<comment type="pathway">
    <text evidence="1 9">Cofactor biosynthesis; tetrahydrofolate biosynthesis; 5,6,7,8-tetrahydrofolate from 7,8-dihydrofolate: step 1/1.</text>
</comment>
<feature type="domain" description="DHFR" evidence="11">
    <location>
        <begin position="2"/>
        <end position="164"/>
    </location>
</feature>
<dbReference type="GO" id="GO:0004146">
    <property type="term" value="F:dihydrofolate reductase activity"/>
    <property type="evidence" value="ECO:0007669"/>
    <property type="project" value="UniProtKB-EC"/>
</dbReference>
<comment type="similarity">
    <text evidence="2 9 10">Belongs to the dihydrofolate reductase family.</text>
</comment>
<evidence type="ECO:0000256" key="1">
    <source>
        <dbReference type="ARBA" id="ARBA00004903"/>
    </source>
</evidence>
<gene>
    <name evidence="12" type="ORF">SAMN05216184_104248</name>
</gene>
<dbReference type="PANTHER" id="PTHR48069">
    <property type="entry name" value="DIHYDROFOLATE REDUCTASE"/>
    <property type="match status" value="1"/>
</dbReference>
<dbReference type="CDD" id="cd00209">
    <property type="entry name" value="DHFR"/>
    <property type="match status" value="1"/>
</dbReference>
<dbReference type="Proteomes" id="UP000250222">
    <property type="component" value="Unassembled WGS sequence"/>
</dbReference>
<evidence type="ECO:0000256" key="8">
    <source>
        <dbReference type="ARBA" id="ARBA00025067"/>
    </source>
</evidence>
<evidence type="ECO:0000313" key="13">
    <source>
        <dbReference type="Proteomes" id="UP000250222"/>
    </source>
</evidence>
<dbReference type="GO" id="GO:0046452">
    <property type="term" value="P:dihydrofolate metabolic process"/>
    <property type="evidence" value="ECO:0007669"/>
    <property type="project" value="TreeGrafter"/>
</dbReference>
<evidence type="ECO:0000256" key="10">
    <source>
        <dbReference type="RuleBase" id="RU004474"/>
    </source>
</evidence>
<evidence type="ECO:0000256" key="6">
    <source>
        <dbReference type="ARBA" id="ARBA00022857"/>
    </source>
</evidence>
<keyword evidence="6 9" id="KW-0521">NADP</keyword>
<dbReference type="InterPro" id="IPR024072">
    <property type="entry name" value="DHFR-like_dom_sf"/>
</dbReference>
<evidence type="ECO:0000259" key="11">
    <source>
        <dbReference type="PROSITE" id="PS51330"/>
    </source>
</evidence>
<evidence type="ECO:0000256" key="7">
    <source>
        <dbReference type="ARBA" id="ARBA00023002"/>
    </source>
</evidence>
<dbReference type="UniPathway" id="UPA00077">
    <property type="reaction ID" value="UER00158"/>
</dbReference>
<evidence type="ECO:0000256" key="9">
    <source>
        <dbReference type="PIRNR" id="PIRNR000194"/>
    </source>
</evidence>
<dbReference type="FunFam" id="3.40.430.10:FF:000001">
    <property type="entry name" value="Dihydrofolate reductase"/>
    <property type="match status" value="1"/>
</dbReference>
<dbReference type="PRINTS" id="PR00070">
    <property type="entry name" value="DHFR"/>
</dbReference>
<dbReference type="PANTHER" id="PTHR48069:SF3">
    <property type="entry name" value="DIHYDROFOLATE REDUCTASE"/>
    <property type="match status" value="1"/>
</dbReference>
<keyword evidence="5 9" id="KW-0554">One-carbon metabolism</keyword>
<dbReference type="InterPro" id="IPR017925">
    <property type="entry name" value="DHFR_CS"/>
</dbReference>
<dbReference type="SUPFAM" id="SSF53597">
    <property type="entry name" value="Dihydrofolate reductase-like"/>
    <property type="match status" value="1"/>
</dbReference>
<dbReference type="GO" id="GO:0070401">
    <property type="term" value="F:NADP+ binding"/>
    <property type="evidence" value="ECO:0007669"/>
    <property type="project" value="UniProtKB-ARBA"/>
</dbReference>
<evidence type="ECO:0000256" key="5">
    <source>
        <dbReference type="ARBA" id="ARBA00022563"/>
    </source>
</evidence>
<dbReference type="AlphaFoldDB" id="A0A2Y9BXE2"/>
<dbReference type="Pfam" id="PF00186">
    <property type="entry name" value="DHFR_1"/>
    <property type="match status" value="1"/>
</dbReference>
<dbReference type="GO" id="GO:0005829">
    <property type="term" value="C:cytosol"/>
    <property type="evidence" value="ECO:0007669"/>
    <property type="project" value="TreeGrafter"/>
</dbReference>
<reference evidence="12 13" key="1">
    <citation type="submission" date="2016-10" db="EMBL/GenBank/DDBJ databases">
        <authorList>
            <person name="Cai Z."/>
        </authorList>
    </citation>
    <scope>NUCLEOTIDE SEQUENCE [LARGE SCALE GENOMIC DNA]</scope>
    <source>
        <strain evidence="12 13">CGMCC 1.10826</strain>
    </source>
</reference>
<evidence type="ECO:0000313" key="12">
    <source>
        <dbReference type="EMBL" id="SSA40692.1"/>
    </source>
</evidence>